<organism evidence="11 12">
    <name type="scientific">Heliobacterium mobile</name>
    <name type="common">Heliobacillus mobilis</name>
    <dbReference type="NCBI Taxonomy" id="28064"/>
    <lineage>
        <taxon>Bacteria</taxon>
        <taxon>Bacillati</taxon>
        <taxon>Bacillota</taxon>
        <taxon>Clostridia</taxon>
        <taxon>Eubacteriales</taxon>
        <taxon>Heliobacteriaceae</taxon>
        <taxon>Heliobacterium</taxon>
    </lineage>
</organism>
<sequence>MAFVTGLTFGGQEWTPQFINSIDPAKCMGCGRCIKVCAQQVLGLAEFEDEDDMLRMVAEISNKDRCIGCQACSRTCAKRCISLEPKKI</sequence>
<evidence type="ECO:0000256" key="5">
    <source>
        <dbReference type="ARBA" id="ARBA00022723"/>
    </source>
</evidence>
<evidence type="ECO:0000256" key="4">
    <source>
        <dbReference type="ARBA" id="ARBA00022485"/>
    </source>
</evidence>
<keyword evidence="7" id="KW-0249">Electron transport</keyword>
<evidence type="ECO:0000256" key="7">
    <source>
        <dbReference type="ARBA" id="ARBA00022982"/>
    </source>
</evidence>
<dbReference type="InterPro" id="IPR050572">
    <property type="entry name" value="Fe-S_Ferredoxin"/>
</dbReference>
<comment type="function">
    <text evidence="2">Ferredoxins are iron-sulfur proteins that transfer electrons in a wide variety of metabolic reactions.</text>
</comment>
<dbReference type="RefSeq" id="WP_155476319.1">
    <property type="nucleotide sequence ID" value="NZ_WNKU01000009.1"/>
</dbReference>
<dbReference type="EMBL" id="WNKU01000009">
    <property type="protein sequence ID" value="MTV49222.1"/>
    <property type="molecule type" value="Genomic_DNA"/>
</dbReference>
<dbReference type="AlphaFoldDB" id="A0A6I3SKK8"/>
<feature type="domain" description="4Fe-4S ferredoxin-type" evidence="10">
    <location>
        <begin position="56"/>
        <end position="86"/>
    </location>
</feature>
<name>A0A6I3SKK8_HELMO</name>
<reference evidence="11 12" key="1">
    <citation type="submission" date="2019-11" db="EMBL/GenBank/DDBJ databases">
        <title>Whole-genome sequence of a the green, strictly anaerobic photosynthetic bacterium Heliobacillus mobilis DSM 6151.</title>
        <authorList>
            <person name="Kyndt J.A."/>
            <person name="Meyer T.E."/>
        </authorList>
    </citation>
    <scope>NUCLEOTIDE SEQUENCE [LARGE SCALE GENOMIC DNA]</scope>
    <source>
        <strain evidence="11 12">DSM 6151</strain>
    </source>
</reference>
<protein>
    <submittedName>
        <fullName evidence="11">Ferredoxin III, nif-specific</fullName>
    </submittedName>
</protein>
<keyword evidence="4" id="KW-0004">4Fe-4S</keyword>
<evidence type="ECO:0000256" key="9">
    <source>
        <dbReference type="ARBA" id="ARBA00023014"/>
    </source>
</evidence>
<evidence type="ECO:0000256" key="3">
    <source>
        <dbReference type="ARBA" id="ARBA00022448"/>
    </source>
</evidence>
<dbReference type="InterPro" id="IPR017896">
    <property type="entry name" value="4Fe4S_Fe-S-bd"/>
</dbReference>
<evidence type="ECO:0000256" key="6">
    <source>
        <dbReference type="ARBA" id="ARBA00022737"/>
    </source>
</evidence>
<dbReference type="Pfam" id="PF12838">
    <property type="entry name" value="Fer4_7"/>
    <property type="match status" value="1"/>
</dbReference>
<dbReference type="GO" id="GO:0046872">
    <property type="term" value="F:metal ion binding"/>
    <property type="evidence" value="ECO:0007669"/>
    <property type="project" value="UniProtKB-KW"/>
</dbReference>
<dbReference type="GO" id="GO:0051539">
    <property type="term" value="F:4 iron, 4 sulfur cluster binding"/>
    <property type="evidence" value="ECO:0007669"/>
    <property type="project" value="UniProtKB-KW"/>
</dbReference>
<gene>
    <name evidence="11" type="primary">fdxB</name>
    <name evidence="11" type="ORF">GJ688_09550</name>
</gene>
<keyword evidence="5" id="KW-0479">Metal-binding</keyword>
<feature type="domain" description="4Fe-4S ferredoxin-type" evidence="10">
    <location>
        <begin position="18"/>
        <end position="47"/>
    </location>
</feature>
<evidence type="ECO:0000313" key="11">
    <source>
        <dbReference type="EMBL" id="MTV49222.1"/>
    </source>
</evidence>
<evidence type="ECO:0000259" key="10">
    <source>
        <dbReference type="PROSITE" id="PS51379"/>
    </source>
</evidence>
<keyword evidence="8" id="KW-0408">Iron</keyword>
<keyword evidence="6" id="KW-0677">Repeat</keyword>
<dbReference type="NCBIfam" id="TIGR02936">
    <property type="entry name" value="fdxN_nitrog"/>
    <property type="match status" value="1"/>
</dbReference>
<dbReference type="PANTHER" id="PTHR43687">
    <property type="entry name" value="ADENYLYLSULFATE REDUCTASE, BETA SUBUNIT"/>
    <property type="match status" value="1"/>
</dbReference>
<dbReference type="Proteomes" id="UP000430670">
    <property type="component" value="Unassembled WGS sequence"/>
</dbReference>
<evidence type="ECO:0000313" key="12">
    <source>
        <dbReference type="Proteomes" id="UP000430670"/>
    </source>
</evidence>
<dbReference type="PROSITE" id="PS51379">
    <property type="entry name" value="4FE4S_FER_2"/>
    <property type="match status" value="2"/>
</dbReference>
<dbReference type="InterPro" id="IPR014283">
    <property type="entry name" value="FdIII_4_nif"/>
</dbReference>
<dbReference type="Gene3D" id="3.30.70.20">
    <property type="match status" value="1"/>
</dbReference>
<proteinExistence type="predicted"/>
<dbReference type="PANTHER" id="PTHR43687:SF1">
    <property type="entry name" value="FERREDOXIN III"/>
    <property type="match status" value="1"/>
</dbReference>
<dbReference type="OrthoDB" id="9810688at2"/>
<evidence type="ECO:0000256" key="8">
    <source>
        <dbReference type="ARBA" id="ARBA00023004"/>
    </source>
</evidence>
<keyword evidence="12" id="KW-1185">Reference proteome</keyword>
<comment type="caution">
    <text evidence="11">The sequence shown here is derived from an EMBL/GenBank/DDBJ whole genome shotgun (WGS) entry which is preliminary data.</text>
</comment>
<evidence type="ECO:0000256" key="1">
    <source>
        <dbReference type="ARBA" id="ARBA00001966"/>
    </source>
</evidence>
<dbReference type="SUPFAM" id="SSF54862">
    <property type="entry name" value="4Fe-4S ferredoxins"/>
    <property type="match status" value="1"/>
</dbReference>
<keyword evidence="3" id="KW-0813">Transport</keyword>
<accession>A0A6I3SKK8</accession>
<evidence type="ECO:0000256" key="2">
    <source>
        <dbReference type="ARBA" id="ARBA00003532"/>
    </source>
</evidence>
<comment type="cofactor">
    <cofactor evidence="1">
        <name>[4Fe-4S] cluster</name>
        <dbReference type="ChEBI" id="CHEBI:49883"/>
    </cofactor>
</comment>
<keyword evidence="9" id="KW-0411">Iron-sulfur</keyword>